<evidence type="ECO:0000256" key="2">
    <source>
        <dbReference type="SAM" id="Phobius"/>
    </source>
</evidence>
<feature type="compositionally biased region" description="Basic and acidic residues" evidence="1">
    <location>
        <begin position="9"/>
        <end position="19"/>
    </location>
</feature>
<dbReference type="SUPFAM" id="SSF51261">
    <property type="entry name" value="Duplicated hybrid motif"/>
    <property type="match status" value="1"/>
</dbReference>
<dbReference type="InterPro" id="IPR016047">
    <property type="entry name" value="M23ase_b-sheet_dom"/>
</dbReference>
<dbReference type="InterPro" id="IPR005135">
    <property type="entry name" value="Endo/exonuclease/phosphatase"/>
</dbReference>
<evidence type="ECO:0000256" key="1">
    <source>
        <dbReference type="SAM" id="MobiDB-lite"/>
    </source>
</evidence>
<evidence type="ECO:0008006" key="8">
    <source>
        <dbReference type="Google" id="ProtNLM"/>
    </source>
</evidence>
<feature type="domain" description="M23ase beta-sheet core" evidence="3">
    <location>
        <begin position="966"/>
        <end position="1085"/>
    </location>
</feature>
<dbReference type="InterPro" id="IPR036691">
    <property type="entry name" value="Endo/exonu/phosph_ase_sf"/>
</dbReference>
<feature type="domain" description="ARB-07466-like C-terminal" evidence="5">
    <location>
        <begin position="817"/>
        <end position="917"/>
    </location>
</feature>
<evidence type="ECO:0000259" key="5">
    <source>
        <dbReference type="Pfam" id="PF26571"/>
    </source>
</evidence>
<keyword evidence="2" id="KW-0472">Membrane</keyword>
<evidence type="ECO:0000259" key="4">
    <source>
        <dbReference type="Pfam" id="PF03372"/>
    </source>
</evidence>
<evidence type="ECO:0000259" key="3">
    <source>
        <dbReference type="Pfam" id="PF01551"/>
    </source>
</evidence>
<dbReference type="Pfam" id="PF01551">
    <property type="entry name" value="Peptidase_M23"/>
    <property type="match status" value="1"/>
</dbReference>
<evidence type="ECO:0000313" key="6">
    <source>
        <dbReference type="EMBL" id="GAA3635312.1"/>
    </source>
</evidence>
<accession>A0ABP7ALF0</accession>
<comment type="caution">
    <text evidence="6">The sequence shown here is derived from an EMBL/GenBank/DDBJ whole genome shotgun (WGS) entry which is preliminary data.</text>
</comment>
<dbReference type="Gene3D" id="3.60.10.10">
    <property type="entry name" value="Endonuclease/exonuclease/phosphatase"/>
    <property type="match status" value="1"/>
</dbReference>
<dbReference type="CDD" id="cd12797">
    <property type="entry name" value="M23_peptidase"/>
    <property type="match status" value="1"/>
</dbReference>
<name>A0ABP7ALF0_9ACTN</name>
<feature type="region of interest" description="Disordered" evidence="1">
    <location>
        <begin position="1"/>
        <end position="22"/>
    </location>
</feature>
<feature type="domain" description="Endonuclease/exonuclease/phosphatase" evidence="4">
    <location>
        <begin position="187"/>
        <end position="424"/>
    </location>
</feature>
<keyword evidence="2" id="KW-0812">Transmembrane</keyword>
<feature type="transmembrane region" description="Helical" evidence="2">
    <location>
        <begin position="82"/>
        <end position="111"/>
    </location>
</feature>
<keyword evidence="7" id="KW-1185">Reference proteome</keyword>
<dbReference type="SUPFAM" id="SSF56219">
    <property type="entry name" value="DNase I-like"/>
    <property type="match status" value="1"/>
</dbReference>
<protein>
    <recommendedName>
        <fullName evidence="8">Peptidase M23 domain-containing protein</fullName>
    </recommendedName>
</protein>
<dbReference type="InterPro" id="IPR011055">
    <property type="entry name" value="Dup_hybrid_motif"/>
</dbReference>
<dbReference type="InterPro" id="IPR058593">
    <property type="entry name" value="ARB_07466-like_C"/>
</dbReference>
<reference evidence="7" key="1">
    <citation type="journal article" date="2019" name="Int. J. Syst. Evol. Microbiol.">
        <title>The Global Catalogue of Microorganisms (GCM) 10K type strain sequencing project: providing services to taxonomists for standard genome sequencing and annotation.</title>
        <authorList>
            <consortium name="The Broad Institute Genomics Platform"/>
            <consortium name="The Broad Institute Genome Sequencing Center for Infectious Disease"/>
            <person name="Wu L."/>
            <person name="Ma J."/>
        </authorList>
    </citation>
    <scope>NUCLEOTIDE SEQUENCE [LARGE SCALE GENOMIC DNA]</scope>
    <source>
        <strain evidence="7">JCM 16929</strain>
    </source>
</reference>
<dbReference type="InterPro" id="IPR050570">
    <property type="entry name" value="Cell_wall_metabolism_enzyme"/>
</dbReference>
<evidence type="ECO:0000313" key="7">
    <source>
        <dbReference type="Proteomes" id="UP001501490"/>
    </source>
</evidence>
<gene>
    <name evidence="6" type="ORF">GCM10022236_42430</name>
</gene>
<sequence length="1102" mass="113104">MDVDVTDPTAEHDDARVGDAPDPAAGTAGAVVAVGSAVGHGVAGARHGAAVGGRIGGAHGAVVGAALGAGRAALRSQHRGKLLIGLLCLLIPNLLIGGMLALGSLSVAAAFGTQLDSLAMSRGRAAGAVSGDQAAGWAEASARSGVHWAVLAALEADTTSPAALPDGSDAPAPNPDPAAALDVGVGSWNVLKTNSVAGIVGGLAALAAAGADVIGLQEVTPGSKRAALRERLGPDWGMTDADNAVPIVWRRARVDLVAEHSRQVLGPTHVEGGSGGTLFSPRSVQWSEFAARGTGARFAVVNHHLLPGIEAGGRPDPDRPRRVAAAEKQMDTALAVADRFRAAGVATMVTGDHNIAAAADAKAQDPRFPYIGYARHGLYSNWRSLGYPRGGTHAGGRLIDYVFASTALAAPVRQAILPRHGSDHNPVVVELSNRSGARTGAASADPSAAKPASVSGGGPPDSATAPDVPAATGVGPYRLDVDRFDEQAARYGLDPLTTDEAARRVAAGAALGRLFVRLLADADPSITASSLTAGVVSAETPGGTVLRLGTGGDDLAAQQRVRTAYVQAFGRLPVDDAEARVPGLFELALGYALGNPPTVCTGRAATGGEPPDGGAGTVTPLPARVTATTATGTPVRLDAVQIRHAAEIIGYGRRLRLARRDIQAALMTALQESRLLMYANANVPGSLNHPHDAVGHDHDSVNLFQQRPGAWGSVAQLMQAPFAIGMFYGGPSKPKPGGPPGLLDIPGRGTKTLGELAQAVQVSAFPGAYDQWAPVAAAILDRIGGVDTGSAGNAAGCSAATTPDAGCPPTTLQAERQGLSPDAVLVTRCVAAQFPTIGAVFSYPGHQPTMRQAVDIMIPGFDTPQGRALGDRVATWIRDHHRELGVQYVIWWGRIWNVERDPEGWRRYFDADNPDPNRSHHSHVHVSVYGDRGTGPTNPPGGTDGLWADPTGGRYKITCGFGCYPGHTGADYPDLAGTPVLNVFGGTVIRSESLPASGGPCTALPICGGAAHRSYGNFIVVRSSSDPSLTAWYAHLSQRLVPVGATVTRGQEIGLSGFEGHVIPAGPRGAHLHFEIRRNGTPVDPAPLLAVHHVASGHLRGS</sequence>
<organism evidence="6 7">
    <name type="scientific">Microlunatus ginsengisoli</name>
    <dbReference type="NCBI Taxonomy" id="363863"/>
    <lineage>
        <taxon>Bacteria</taxon>
        <taxon>Bacillati</taxon>
        <taxon>Actinomycetota</taxon>
        <taxon>Actinomycetes</taxon>
        <taxon>Propionibacteriales</taxon>
        <taxon>Propionibacteriaceae</taxon>
        <taxon>Microlunatus</taxon>
    </lineage>
</organism>
<dbReference type="PANTHER" id="PTHR21666:SF270">
    <property type="entry name" value="MUREIN HYDROLASE ACTIVATOR ENVC"/>
    <property type="match status" value="1"/>
</dbReference>
<dbReference type="Pfam" id="PF26571">
    <property type="entry name" value="VldE"/>
    <property type="match status" value="1"/>
</dbReference>
<feature type="compositionally biased region" description="Low complexity" evidence="1">
    <location>
        <begin position="441"/>
        <end position="454"/>
    </location>
</feature>
<proteinExistence type="predicted"/>
<dbReference type="Gene3D" id="2.70.70.10">
    <property type="entry name" value="Glucose Permease (Domain IIA)"/>
    <property type="match status" value="1"/>
</dbReference>
<dbReference type="Pfam" id="PF03372">
    <property type="entry name" value="Exo_endo_phos"/>
    <property type="match status" value="1"/>
</dbReference>
<dbReference type="PANTHER" id="PTHR21666">
    <property type="entry name" value="PEPTIDASE-RELATED"/>
    <property type="match status" value="1"/>
</dbReference>
<dbReference type="EMBL" id="BAABAB010000036">
    <property type="protein sequence ID" value="GAA3635312.1"/>
    <property type="molecule type" value="Genomic_DNA"/>
</dbReference>
<dbReference type="Proteomes" id="UP001501490">
    <property type="component" value="Unassembled WGS sequence"/>
</dbReference>
<keyword evidence="2" id="KW-1133">Transmembrane helix</keyword>
<feature type="region of interest" description="Disordered" evidence="1">
    <location>
        <begin position="435"/>
        <end position="472"/>
    </location>
</feature>